<evidence type="ECO:0000313" key="4">
    <source>
        <dbReference type="EMBL" id="QIP15893.1"/>
    </source>
</evidence>
<dbReference type="InterPro" id="IPR009282">
    <property type="entry name" value="DUF937"/>
</dbReference>
<dbReference type="Pfam" id="PF06078">
    <property type="entry name" value="DUF937"/>
    <property type="match status" value="1"/>
</dbReference>
<dbReference type="EMBL" id="CP050063">
    <property type="protein sequence ID" value="QIP15893.1"/>
    <property type="molecule type" value="Genomic_DNA"/>
</dbReference>
<gene>
    <name evidence="4" type="ORF">G8759_26310</name>
</gene>
<dbReference type="PROSITE" id="PS51123">
    <property type="entry name" value="OMPA_2"/>
    <property type="match status" value="1"/>
</dbReference>
<evidence type="ECO:0000256" key="1">
    <source>
        <dbReference type="PROSITE-ProRule" id="PRU00473"/>
    </source>
</evidence>
<evidence type="ECO:0000256" key="2">
    <source>
        <dbReference type="SAM" id="MobiDB-lite"/>
    </source>
</evidence>
<evidence type="ECO:0000259" key="3">
    <source>
        <dbReference type="PROSITE" id="PS51123"/>
    </source>
</evidence>
<feature type="domain" description="OmpA-like" evidence="3">
    <location>
        <begin position="339"/>
        <end position="456"/>
    </location>
</feature>
<sequence length="456" mass="48057">MNLFATLNEVLNSDVLTRIASYVDEPTEKTNKAVNGLVYTIVGGLMKRTTTEIGVNQLFNHIQKGRYDGTLTDNLATVLRDPSQTNALITQGDEVISHLLPAMKSSIGSMISGYAGIRNSSAISLLGLTSTIVLHVLGKQVKDRKLDADGLAASLFTEREAFVNAVPEEFMPRLVEKVGLQQVVSGLATPARRTATEGPGRSVSSSSGSTARTTATVNRPSVSYDPVDESDTDNGALTKWGMGALLAVALGIGGYYVFQNTKNHSATSEEASDVTTITSDTIQADTVTRSLAVPIDTTAKPKPKVTPPMASTAVSPAQSGALAGNLTQLMTPYLGNAALPKGKIFPLAGVSFYPGSLSLTAGSQATIGELATLLKTYPQLQIQLVGYANDAQVGTGTTNKSLSFKRVNQIKQQLMSSGIDFVRIDAIGRGTGVPKNDTSGIVRPALRKIDVKVVVK</sequence>
<dbReference type="CDD" id="cd07185">
    <property type="entry name" value="OmpA_C-like"/>
    <property type="match status" value="1"/>
</dbReference>
<dbReference type="Proteomes" id="UP000501802">
    <property type="component" value="Chromosome"/>
</dbReference>
<keyword evidence="5" id="KW-1185">Reference proteome</keyword>
<dbReference type="Pfam" id="PF00691">
    <property type="entry name" value="OmpA"/>
    <property type="match status" value="1"/>
</dbReference>
<organism evidence="4 5">
    <name type="scientific">Spirosoma aureum</name>
    <dbReference type="NCBI Taxonomy" id="2692134"/>
    <lineage>
        <taxon>Bacteria</taxon>
        <taxon>Pseudomonadati</taxon>
        <taxon>Bacteroidota</taxon>
        <taxon>Cytophagia</taxon>
        <taxon>Cytophagales</taxon>
        <taxon>Cytophagaceae</taxon>
        <taxon>Spirosoma</taxon>
    </lineage>
</organism>
<dbReference type="SUPFAM" id="SSF103088">
    <property type="entry name" value="OmpA-like"/>
    <property type="match status" value="1"/>
</dbReference>
<dbReference type="KEGG" id="spib:G8759_26310"/>
<dbReference type="InterPro" id="IPR050330">
    <property type="entry name" value="Bact_OuterMem_StrucFunc"/>
</dbReference>
<name>A0A6G9AUK6_9BACT</name>
<evidence type="ECO:0000313" key="5">
    <source>
        <dbReference type="Proteomes" id="UP000501802"/>
    </source>
</evidence>
<keyword evidence="1" id="KW-0472">Membrane</keyword>
<reference evidence="4 5" key="1">
    <citation type="submission" date="2020-03" db="EMBL/GenBank/DDBJ databases">
        <authorList>
            <person name="Kim M.K."/>
        </authorList>
    </citation>
    <scope>NUCLEOTIDE SEQUENCE [LARGE SCALE GENOMIC DNA]</scope>
    <source>
        <strain evidence="4 5">BT328</strain>
    </source>
</reference>
<feature type="compositionally biased region" description="Low complexity" evidence="2">
    <location>
        <begin position="200"/>
        <end position="217"/>
    </location>
</feature>
<dbReference type="InterPro" id="IPR006665">
    <property type="entry name" value="OmpA-like"/>
</dbReference>
<accession>A0A6G9AUK6</accession>
<dbReference type="PANTHER" id="PTHR30329">
    <property type="entry name" value="STATOR ELEMENT OF FLAGELLAR MOTOR COMPLEX"/>
    <property type="match status" value="1"/>
</dbReference>
<dbReference type="AlphaFoldDB" id="A0A6G9AUK6"/>
<feature type="region of interest" description="Disordered" evidence="2">
    <location>
        <begin position="189"/>
        <end position="230"/>
    </location>
</feature>
<protein>
    <submittedName>
        <fullName evidence="4">DUF937 domain-containing protein</fullName>
    </submittedName>
</protein>
<dbReference type="RefSeq" id="WP_167215042.1">
    <property type="nucleotide sequence ID" value="NZ_CP050063.1"/>
</dbReference>
<proteinExistence type="predicted"/>
<dbReference type="Gene3D" id="3.30.1330.60">
    <property type="entry name" value="OmpA-like domain"/>
    <property type="match status" value="1"/>
</dbReference>
<dbReference type="InterPro" id="IPR036737">
    <property type="entry name" value="OmpA-like_sf"/>
</dbReference>
<dbReference type="GO" id="GO:0016020">
    <property type="term" value="C:membrane"/>
    <property type="evidence" value="ECO:0007669"/>
    <property type="project" value="UniProtKB-UniRule"/>
</dbReference>
<dbReference type="PANTHER" id="PTHR30329:SF21">
    <property type="entry name" value="LIPOPROTEIN YIAD-RELATED"/>
    <property type="match status" value="1"/>
</dbReference>